<evidence type="ECO:0000256" key="4">
    <source>
        <dbReference type="ARBA" id="ARBA00022723"/>
    </source>
</evidence>
<dbReference type="PANTHER" id="PTHR45713:SF6">
    <property type="entry name" value="F5_8 TYPE C DOMAIN-CONTAINING PROTEIN"/>
    <property type="match status" value="1"/>
</dbReference>
<dbReference type="SMART" id="SM00607">
    <property type="entry name" value="FTP"/>
    <property type="match status" value="2"/>
</dbReference>
<evidence type="ECO:0000256" key="8">
    <source>
        <dbReference type="SAM" id="SignalP"/>
    </source>
</evidence>
<evidence type="ECO:0000256" key="2">
    <source>
        <dbReference type="ARBA" id="ARBA00010147"/>
    </source>
</evidence>
<dbReference type="GO" id="GO:0042806">
    <property type="term" value="F:fucose binding"/>
    <property type="evidence" value="ECO:0007669"/>
    <property type="project" value="UniProtKB-ARBA"/>
</dbReference>
<keyword evidence="8" id="KW-0732">Signal</keyword>
<protein>
    <recommendedName>
        <fullName evidence="9">Fucolectin tachylectin-4 pentraxin-1 domain-containing protein</fullName>
    </recommendedName>
</protein>
<dbReference type="OrthoDB" id="6126657at2759"/>
<keyword evidence="4" id="KW-0479">Metal-binding</keyword>
<dbReference type="GO" id="GO:0010185">
    <property type="term" value="P:regulation of cellular defense response"/>
    <property type="evidence" value="ECO:0007669"/>
    <property type="project" value="UniProtKB-ARBA"/>
</dbReference>
<evidence type="ECO:0000256" key="5">
    <source>
        <dbReference type="ARBA" id="ARBA00022734"/>
    </source>
</evidence>
<dbReference type="EMBL" id="UYJE01001950">
    <property type="protein sequence ID" value="VDI06642.1"/>
    <property type="molecule type" value="Genomic_DNA"/>
</dbReference>
<evidence type="ECO:0000256" key="3">
    <source>
        <dbReference type="ARBA" id="ARBA00011233"/>
    </source>
</evidence>
<feature type="chain" id="PRO_5032618000" description="Fucolectin tachylectin-4 pentraxin-1 domain-containing protein" evidence="8">
    <location>
        <begin position="18"/>
        <end position="419"/>
    </location>
</feature>
<comment type="function">
    <text evidence="1">Acts as a defensive agent. Recognizes blood group fucosylated oligosaccharides including A, B, H and Lewis B-type antigens. Does not recognize Lewis A antigen and has low affinity for monovalent haptens.</text>
</comment>
<comment type="caution">
    <text evidence="10">The sequence shown here is derived from an EMBL/GenBank/DDBJ whole genome shotgun (WGS) entry which is preliminary data.</text>
</comment>
<evidence type="ECO:0000256" key="1">
    <source>
        <dbReference type="ARBA" id="ARBA00002219"/>
    </source>
</evidence>
<dbReference type="GO" id="GO:0001868">
    <property type="term" value="P:regulation of complement activation, lectin pathway"/>
    <property type="evidence" value="ECO:0007669"/>
    <property type="project" value="UniProtKB-ARBA"/>
</dbReference>
<accession>A0A8B6CMB7</accession>
<organism evidence="10 11">
    <name type="scientific">Mytilus galloprovincialis</name>
    <name type="common">Mediterranean mussel</name>
    <dbReference type="NCBI Taxonomy" id="29158"/>
    <lineage>
        <taxon>Eukaryota</taxon>
        <taxon>Metazoa</taxon>
        <taxon>Spiralia</taxon>
        <taxon>Lophotrochozoa</taxon>
        <taxon>Mollusca</taxon>
        <taxon>Bivalvia</taxon>
        <taxon>Autobranchia</taxon>
        <taxon>Pteriomorphia</taxon>
        <taxon>Mytilida</taxon>
        <taxon>Mytiloidea</taxon>
        <taxon>Mytilidae</taxon>
        <taxon>Mytilinae</taxon>
        <taxon>Mytilus</taxon>
    </lineage>
</organism>
<feature type="domain" description="Fucolectin tachylectin-4 pentraxin-1" evidence="9">
    <location>
        <begin position="19"/>
        <end position="182"/>
    </location>
</feature>
<evidence type="ECO:0000256" key="7">
    <source>
        <dbReference type="ARBA" id="ARBA00023157"/>
    </source>
</evidence>
<feature type="signal peptide" evidence="8">
    <location>
        <begin position="1"/>
        <end position="17"/>
    </location>
</feature>
<dbReference type="SUPFAM" id="SSF49785">
    <property type="entry name" value="Galactose-binding domain-like"/>
    <property type="match status" value="2"/>
</dbReference>
<dbReference type="Gene3D" id="2.60.120.260">
    <property type="entry name" value="Galactose-binding domain-like"/>
    <property type="match status" value="2"/>
</dbReference>
<dbReference type="GO" id="GO:0046872">
    <property type="term" value="F:metal ion binding"/>
    <property type="evidence" value="ECO:0007669"/>
    <property type="project" value="UniProtKB-KW"/>
</dbReference>
<dbReference type="AlphaFoldDB" id="A0A8B6CMB7"/>
<evidence type="ECO:0000256" key="6">
    <source>
        <dbReference type="ARBA" id="ARBA00022837"/>
    </source>
</evidence>
<evidence type="ECO:0000313" key="11">
    <source>
        <dbReference type="Proteomes" id="UP000596742"/>
    </source>
</evidence>
<keyword evidence="5" id="KW-0430">Lectin</keyword>
<name>A0A8B6CMB7_MYTGA</name>
<dbReference type="Pfam" id="PF22633">
    <property type="entry name" value="F5_F8_type_C_2"/>
    <property type="match status" value="2"/>
</dbReference>
<reference evidence="10" key="1">
    <citation type="submission" date="2018-11" db="EMBL/GenBank/DDBJ databases">
        <authorList>
            <person name="Alioto T."/>
            <person name="Alioto T."/>
        </authorList>
    </citation>
    <scope>NUCLEOTIDE SEQUENCE</scope>
</reference>
<dbReference type="PANTHER" id="PTHR45713">
    <property type="entry name" value="FTP DOMAIN-CONTAINING PROTEIN"/>
    <property type="match status" value="1"/>
</dbReference>
<dbReference type="InterPro" id="IPR051941">
    <property type="entry name" value="BG_Antigen-Binding_Lectin"/>
</dbReference>
<keyword evidence="6" id="KW-0106">Calcium</keyword>
<evidence type="ECO:0000313" key="10">
    <source>
        <dbReference type="EMBL" id="VDI06642.1"/>
    </source>
</evidence>
<comment type="subunit">
    <text evidence="3">Homotrimer.</text>
</comment>
<keyword evidence="11" id="KW-1185">Reference proteome</keyword>
<evidence type="ECO:0000259" key="9">
    <source>
        <dbReference type="SMART" id="SM00607"/>
    </source>
</evidence>
<keyword evidence="7" id="KW-1015">Disulfide bond</keyword>
<dbReference type="InterPro" id="IPR008979">
    <property type="entry name" value="Galactose-bd-like_sf"/>
</dbReference>
<proteinExistence type="inferred from homology"/>
<sequence>MQEYVILLLTNFILCQGLRENVALNKESRQSSTHYEKGIPGVSSLANDGNKHQSLEIPYIQLFCTHTMVNELNYWWGVDLEQEYAINSVTIFNRLDCCSDRLSDIYIYVYAPTIASWSHFDQQSGQLCFYHQGVVPGIFSATCNGNLHGRYVKIYKDYGYNIEGDCLTLCEVEVYIDETPNTGLRDNVALHKDSRQSSTYYISGSPGSSFLAVDGNQQQVAYPPPFNEMFCTSTITNDLVCWWAVDLGQEYSINSVTIFNRLDCCSDRLADIYIYVYAPTIADWSNFDQESSQLCFYHPGIVPGIFNAACNRNLQGRYVKIYKEYQTLGYGDSLTLCEVEIYIDKTPYTGTYCRQMNKEPLLGLPKHLQHVSRKRCAMYCRQTEGCLGFRITTEGACSLFKTSQKVDNVNTAVDYYERC</sequence>
<dbReference type="Proteomes" id="UP000596742">
    <property type="component" value="Unassembled WGS sequence"/>
</dbReference>
<dbReference type="InterPro" id="IPR006585">
    <property type="entry name" value="FTP1"/>
</dbReference>
<comment type="similarity">
    <text evidence="2">Belongs to the fucolectin family.</text>
</comment>
<feature type="domain" description="Fucolectin tachylectin-4 pentraxin-1" evidence="9">
    <location>
        <begin position="185"/>
        <end position="349"/>
    </location>
</feature>
<gene>
    <name evidence="10" type="ORF">MGAL_10B071657</name>
</gene>